<proteinExistence type="predicted"/>
<evidence type="ECO:0000313" key="2">
    <source>
        <dbReference type="Proteomes" id="UP000607559"/>
    </source>
</evidence>
<dbReference type="PANTHER" id="PTHR23244:SF437">
    <property type="match status" value="1"/>
</dbReference>
<dbReference type="InterPro" id="IPR015915">
    <property type="entry name" value="Kelch-typ_b-propeller"/>
</dbReference>
<dbReference type="SUPFAM" id="SSF117281">
    <property type="entry name" value="Kelch motif"/>
    <property type="match status" value="1"/>
</dbReference>
<sequence length="647" mass="70625">MKNATPFPYTDALKKVFISIITIMTITGSRLEAQTTDQWTWISGDNTANHVGVYGMKGVADPANKPGSRMDAATWTDNNTLWLFGGLGYDASGSSVVLNDLWKYDLTTNLWTWVSGSNTGNAFGVYGTKGVAAAANQPGARHYPAYCKDAAGNLWLFGGEGFATPTSSASNSTFMNDCWKYNITTNLWTWVSGDSAVTITGVYGTQGVMAAANKPGARRGARGWVDSHGNVWLFGGDGVGTTPLSENFLNDLWRFDTTAKQWTWISGDNTSTTDPAGVFGTRGVPANTNKPGNRWEFVSWIDGHDDLWLFGGRDGNAHFLNDCWKYDITANQWTWMSGDNTFNTNGVYGTMGTPAVANKPGGRWQFVSWTDSNYGLWLFGGDGFAATGSFDNPLNDMWRYDIPSNQWTWINGNNFGGATASYGTKGISAPTNNPGSRTGAVSWTTSNNDLWLLGGNSSGYLNDLWVYRPNMTVLLLEIIGFTATCNRNKALLTWKTSHQQGSAHFIIQHSLDGMHWQTIGTVTDFANNTGISDYQFTDDHPAEGINYYRLQQVDGEKQLAYSRIATLSFSPAYGLTWYPEGQGAVKAVLRNGSRESYLLIGIDGKICQRGTLQDGQVVLRQLTPGIYVLQVVTPAGTVVRKIAIPTP</sequence>
<evidence type="ECO:0000313" key="1">
    <source>
        <dbReference type="EMBL" id="GGB06110.1"/>
    </source>
</evidence>
<protein>
    <recommendedName>
        <fullName evidence="3">T9SS C-terminal target domain-containing protein</fullName>
    </recommendedName>
</protein>
<reference evidence="1" key="1">
    <citation type="journal article" date="2014" name="Int. J. Syst. Evol. Microbiol.">
        <title>Complete genome sequence of Corynebacterium casei LMG S-19264T (=DSM 44701T), isolated from a smear-ripened cheese.</title>
        <authorList>
            <consortium name="US DOE Joint Genome Institute (JGI-PGF)"/>
            <person name="Walter F."/>
            <person name="Albersmeier A."/>
            <person name="Kalinowski J."/>
            <person name="Ruckert C."/>
        </authorList>
    </citation>
    <scope>NUCLEOTIDE SEQUENCE</scope>
    <source>
        <strain evidence="1">CGMCC 1.15448</strain>
    </source>
</reference>
<keyword evidence="2" id="KW-1185">Reference proteome</keyword>
<dbReference type="AlphaFoldDB" id="A0A8J2UEE1"/>
<organism evidence="1 2">
    <name type="scientific">Puia dinghuensis</name>
    <dbReference type="NCBI Taxonomy" id="1792502"/>
    <lineage>
        <taxon>Bacteria</taxon>
        <taxon>Pseudomonadati</taxon>
        <taxon>Bacteroidota</taxon>
        <taxon>Chitinophagia</taxon>
        <taxon>Chitinophagales</taxon>
        <taxon>Chitinophagaceae</taxon>
        <taxon>Puia</taxon>
    </lineage>
</organism>
<name>A0A8J2UEE1_9BACT</name>
<dbReference type="PANTHER" id="PTHR23244">
    <property type="entry name" value="KELCH REPEAT DOMAIN"/>
    <property type="match status" value="1"/>
</dbReference>
<gene>
    <name evidence="1" type="ORF">GCM10011511_31900</name>
</gene>
<dbReference type="EMBL" id="BMJC01000003">
    <property type="protein sequence ID" value="GGB06110.1"/>
    <property type="molecule type" value="Genomic_DNA"/>
</dbReference>
<comment type="caution">
    <text evidence="1">The sequence shown here is derived from an EMBL/GenBank/DDBJ whole genome shotgun (WGS) entry which is preliminary data.</text>
</comment>
<dbReference type="Proteomes" id="UP000607559">
    <property type="component" value="Unassembled WGS sequence"/>
</dbReference>
<accession>A0A8J2UEE1</accession>
<reference evidence="1" key="2">
    <citation type="submission" date="2020-09" db="EMBL/GenBank/DDBJ databases">
        <authorList>
            <person name="Sun Q."/>
            <person name="Zhou Y."/>
        </authorList>
    </citation>
    <scope>NUCLEOTIDE SEQUENCE</scope>
    <source>
        <strain evidence="1">CGMCC 1.15448</strain>
    </source>
</reference>
<dbReference type="Gene3D" id="2.120.10.80">
    <property type="entry name" value="Kelch-type beta propeller"/>
    <property type="match status" value="5"/>
</dbReference>
<dbReference type="InterPro" id="IPR006652">
    <property type="entry name" value="Kelch_1"/>
</dbReference>
<dbReference type="RefSeq" id="WP_188933398.1">
    <property type="nucleotide sequence ID" value="NZ_BMJC01000003.1"/>
</dbReference>
<evidence type="ECO:0008006" key="3">
    <source>
        <dbReference type="Google" id="ProtNLM"/>
    </source>
</evidence>
<dbReference type="Pfam" id="PF01344">
    <property type="entry name" value="Kelch_1"/>
    <property type="match status" value="1"/>
</dbReference>